<organism evidence="1">
    <name type="scientific">uncultured bacterium</name>
    <name type="common">gcode 4</name>
    <dbReference type="NCBI Taxonomy" id="1234023"/>
    <lineage>
        <taxon>Bacteria</taxon>
        <taxon>environmental samples</taxon>
    </lineage>
</organism>
<accession>K2G4I4</accession>
<name>K2G4I4_9BACT</name>
<gene>
    <name evidence="1" type="ORF">ACD_2C00201G0004</name>
</gene>
<proteinExistence type="predicted"/>
<comment type="caution">
    <text evidence="1">The sequence shown here is derived from an EMBL/GenBank/DDBJ whole genome shotgun (WGS) entry which is preliminary data.</text>
</comment>
<protein>
    <recommendedName>
        <fullName evidence="2">Peptidase M23 domain-containing protein</fullName>
    </recommendedName>
</protein>
<dbReference type="AlphaFoldDB" id="K2G4I4"/>
<evidence type="ECO:0000313" key="1">
    <source>
        <dbReference type="EMBL" id="EKE29242.1"/>
    </source>
</evidence>
<sequence>MKNNISIWAFIAIFFIAGISIFFTLNWSGHSEIKSSVSDSWWTADIKAKTGAIGPVATDDKFPDPITNASKRVTKKFFWIKVSPWHSPISPEKFRWYHTWTDFEITPAENDLPVKVYSICSWPLLMKRLAAWYWGVAVQKCKLTGKVVTVTYWHLKLDSIIPIRKQEMKAWQELWVLWKWFSAETWGERKHLHLGIHFWDSINIKWYVDTKAELEDWMDVSSLLSK</sequence>
<reference evidence="1" key="1">
    <citation type="journal article" date="2012" name="Science">
        <title>Fermentation, hydrogen, and sulfur metabolism in multiple uncultivated bacterial phyla.</title>
        <authorList>
            <person name="Wrighton K.C."/>
            <person name="Thomas B.C."/>
            <person name="Sharon I."/>
            <person name="Miller C.S."/>
            <person name="Castelle C.J."/>
            <person name="VerBerkmoes N.C."/>
            <person name="Wilkins M.J."/>
            <person name="Hettich R.L."/>
            <person name="Lipton M.S."/>
            <person name="Williams K.H."/>
            <person name="Long P.E."/>
            <person name="Banfield J.F."/>
        </authorList>
    </citation>
    <scope>NUCLEOTIDE SEQUENCE [LARGE SCALE GENOMIC DNA]</scope>
</reference>
<dbReference type="EMBL" id="AMFJ01000201">
    <property type="protein sequence ID" value="EKE29242.1"/>
    <property type="molecule type" value="Genomic_DNA"/>
</dbReference>
<evidence type="ECO:0008006" key="2">
    <source>
        <dbReference type="Google" id="ProtNLM"/>
    </source>
</evidence>